<feature type="domain" description="NERD" evidence="3">
    <location>
        <begin position="45"/>
        <end position="156"/>
    </location>
</feature>
<evidence type="ECO:0000259" key="3">
    <source>
        <dbReference type="PROSITE" id="PS50965"/>
    </source>
</evidence>
<name>A0ABQ6K7M5_9MICO</name>
<protein>
    <recommendedName>
        <fullName evidence="3">NERD domain-containing protein</fullName>
    </recommendedName>
</protein>
<dbReference type="InterPro" id="IPR011528">
    <property type="entry name" value="NERD"/>
</dbReference>
<dbReference type="Proteomes" id="UP001157034">
    <property type="component" value="Unassembled WGS sequence"/>
</dbReference>
<feature type="region of interest" description="Disordered" evidence="1">
    <location>
        <begin position="233"/>
        <end position="269"/>
    </location>
</feature>
<reference evidence="5" key="1">
    <citation type="journal article" date="2019" name="Int. J. Syst. Evol. Microbiol.">
        <title>The Global Catalogue of Microorganisms (GCM) 10K type strain sequencing project: providing services to taxonomists for standard genome sequencing and annotation.</title>
        <authorList>
            <consortium name="The Broad Institute Genomics Platform"/>
            <consortium name="The Broad Institute Genome Sequencing Center for Infectious Disease"/>
            <person name="Wu L."/>
            <person name="Ma J."/>
        </authorList>
    </citation>
    <scope>NUCLEOTIDE SEQUENCE [LARGE SCALE GENOMIC DNA]</scope>
    <source>
        <strain evidence="5">NBRC 108894</strain>
    </source>
</reference>
<keyword evidence="2" id="KW-0472">Membrane</keyword>
<evidence type="ECO:0000256" key="2">
    <source>
        <dbReference type="SAM" id="Phobius"/>
    </source>
</evidence>
<comment type="caution">
    <text evidence="4">The sequence shown here is derived from an EMBL/GenBank/DDBJ whole genome shotgun (WGS) entry which is preliminary data.</text>
</comment>
<keyword evidence="5" id="KW-1185">Reference proteome</keyword>
<sequence>MGDLRQRVPAQSLIEKLLSEWDAGRIHPGPSGQIVIDDEARGWYDGVLGERQTALELSLLGPEWTILHSIPIGERGTDIDHLAIGPCGVFVINSKRHPGKTVTAGGLGMRLDGIGVGHVSSIARQTAQVEGRLSSRCGFAVPVEGILSFVDVRRIVIKAPLGENGTRIWAVHDSQLSTTLHGPRVMSDEQLARLVSVASLPGTWSKSTVSSRPGAHLIQEFAALEQEVDPYLESRGRTRSCPLNPAFRGNRRGRPDPGAARARRRPPRRGSDLMRRAIVGLVTALVTIIVGIIALEMMAHALVAATQVPTMVPTTTPTATGTPGPAP</sequence>
<dbReference type="PROSITE" id="PS50965">
    <property type="entry name" value="NERD"/>
    <property type="match status" value="1"/>
</dbReference>
<dbReference type="EMBL" id="BSVB01000001">
    <property type="protein sequence ID" value="GMA96643.1"/>
    <property type="molecule type" value="Genomic_DNA"/>
</dbReference>
<proteinExistence type="predicted"/>
<accession>A0ABQ6K7M5</accession>
<organism evidence="4 5">
    <name type="scientific">Pseudolysinimonas kribbensis</name>
    <dbReference type="NCBI Taxonomy" id="433641"/>
    <lineage>
        <taxon>Bacteria</taxon>
        <taxon>Bacillati</taxon>
        <taxon>Actinomycetota</taxon>
        <taxon>Actinomycetes</taxon>
        <taxon>Micrococcales</taxon>
        <taxon>Microbacteriaceae</taxon>
        <taxon>Pseudolysinimonas</taxon>
    </lineage>
</organism>
<keyword evidence="2" id="KW-1133">Transmembrane helix</keyword>
<dbReference type="Pfam" id="PF08378">
    <property type="entry name" value="NERD"/>
    <property type="match status" value="1"/>
</dbReference>
<evidence type="ECO:0000256" key="1">
    <source>
        <dbReference type="SAM" id="MobiDB-lite"/>
    </source>
</evidence>
<feature type="transmembrane region" description="Helical" evidence="2">
    <location>
        <begin position="273"/>
        <end position="295"/>
    </location>
</feature>
<keyword evidence="2" id="KW-0812">Transmembrane</keyword>
<evidence type="ECO:0000313" key="4">
    <source>
        <dbReference type="EMBL" id="GMA96643.1"/>
    </source>
</evidence>
<evidence type="ECO:0000313" key="5">
    <source>
        <dbReference type="Proteomes" id="UP001157034"/>
    </source>
</evidence>
<gene>
    <name evidence="4" type="ORF">GCM10025881_34670</name>
</gene>